<comment type="caution">
    <text evidence="1">The sequence shown here is derived from an EMBL/GenBank/DDBJ whole genome shotgun (WGS) entry which is preliminary data.</text>
</comment>
<dbReference type="GO" id="GO:0008270">
    <property type="term" value="F:zinc ion binding"/>
    <property type="evidence" value="ECO:0007669"/>
    <property type="project" value="InterPro"/>
</dbReference>
<dbReference type="AlphaFoldDB" id="A0A5S4WTX1"/>
<protein>
    <recommendedName>
        <fullName evidence="3">DNA primase</fullName>
    </recommendedName>
</protein>
<dbReference type="Gene3D" id="3.90.580.10">
    <property type="entry name" value="Zinc finger, CHC2-type domain"/>
    <property type="match status" value="1"/>
</dbReference>
<dbReference type="EMBL" id="VSSR01000027">
    <property type="protein sequence ID" value="TYL83614.1"/>
    <property type="molecule type" value="Genomic_DNA"/>
</dbReference>
<dbReference type="GO" id="GO:0006260">
    <property type="term" value="P:DNA replication"/>
    <property type="evidence" value="ECO:0007669"/>
    <property type="project" value="InterPro"/>
</dbReference>
<evidence type="ECO:0008006" key="3">
    <source>
        <dbReference type="Google" id="ProtNLM"/>
    </source>
</evidence>
<accession>A0A5S4WTX1</accession>
<reference evidence="1 2" key="1">
    <citation type="submission" date="2019-08" db="EMBL/GenBank/DDBJ databases">
        <title>Bradyrhizobium hipponensis sp. nov., a rhizobium isolated from a Lupinus angustifolius root nodule in Tunisia.</title>
        <authorList>
            <person name="Off K."/>
            <person name="Rejili M."/>
            <person name="Mars M."/>
            <person name="Brachmann A."/>
            <person name="Marin M."/>
        </authorList>
    </citation>
    <scope>NUCLEOTIDE SEQUENCE [LARGE SCALE GENOMIC DNA]</scope>
    <source>
        <strain evidence="1 2">CTAW11</strain>
    </source>
</reference>
<organism evidence="1 2">
    <name type="scientific">Bradyrhizobium cytisi</name>
    <dbReference type="NCBI Taxonomy" id="515489"/>
    <lineage>
        <taxon>Bacteria</taxon>
        <taxon>Pseudomonadati</taxon>
        <taxon>Pseudomonadota</taxon>
        <taxon>Alphaproteobacteria</taxon>
        <taxon>Hyphomicrobiales</taxon>
        <taxon>Nitrobacteraceae</taxon>
        <taxon>Bradyrhizobium</taxon>
    </lineage>
</organism>
<dbReference type="RefSeq" id="WP_148752291.1">
    <property type="nucleotide sequence ID" value="NZ_VSSR01000027.1"/>
</dbReference>
<sequence length="99" mass="11019">MKSSLDFDKINRAALHALPVLLARWLPNGKRRGRRWYALNPLRNDHRIGSFSVDIASGRWADFATGDTGGDVVNLYAYLRNLGQGDAARELARLLGITP</sequence>
<dbReference type="SUPFAM" id="SSF57783">
    <property type="entry name" value="Zinc beta-ribbon"/>
    <property type="match status" value="1"/>
</dbReference>
<dbReference type="InterPro" id="IPR036977">
    <property type="entry name" value="DNA_primase_Znf_CHC2"/>
</dbReference>
<dbReference type="Proteomes" id="UP000324853">
    <property type="component" value="Unassembled WGS sequence"/>
</dbReference>
<dbReference type="OrthoDB" id="9811157at2"/>
<dbReference type="GO" id="GO:0003677">
    <property type="term" value="F:DNA binding"/>
    <property type="evidence" value="ECO:0007669"/>
    <property type="project" value="InterPro"/>
</dbReference>
<evidence type="ECO:0000313" key="2">
    <source>
        <dbReference type="Proteomes" id="UP000324853"/>
    </source>
</evidence>
<name>A0A5S4WTX1_9BRAD</name>
<proteinExistence type="predicted"/>
<evidence type="ECO:0000313" key="1">
    <source>
        <dbReference type="EMBL" id="TYL83614.1"/>
    </source>
</evidence>
<keyword evidence="2" id="KW-1185">Reference proteome</keyword>
<gene>
    <name evidence="1" type="ORF">FXB38_18130</name>
</gene>